<accession>A0A812UEU2</accession>
<feature type="signal peptide" evidence="2">
    <location>
        <begin position="1"/>
        <end position="15"/>
    </location>
</feature>
<dbReference type="PANTHER" id="PTHR13593">
    <property type="match status" value="1"/>
</dbReference>
<dbReference type="Proteomes" id="UP000604046">
    <property type="component" value="Unassembled WGS sequence"/>
</dbReference>
<keyword evidence="4" id="KW-1185">Reference proteome</keyword>
<proteinExistence type="predicted"/>
<organism evidence="3 4">
    <name type="scientific">Symbiodinium natans</name>
    <dbReference type="NCBI Taxonomy" id="878477"/>
    <lineage>
        <taxon>Eukaryota</taxon>
        <taxon>Sar</taxon>
        <taxon>Alveolata</taxon>
        <taxon>Dinophyceae</taxon>
        <taxon>Suessiales</taxon>
        <taxon>Symbiodiniaceae</taxon>
        <taxon>Symbiodinium</taxon>
    </lineage>
</organism>
<dbReference type="Pfam" id="PF26146">
    <property type="entry name" value="PI-PLC_X"/>
    <property type="match status" value="1"/>
</dbReference>
<dbReference type="InterPro" id="IPR017946">
    <property type="entry name" value="PLC-like_Pdiesterase_TIM-brl"/>
</dbReference>
<gene>
    <name evidence="3" type="primary">Plcxd1</name>
    <name evidence="3" type="ORF">SNAT2548_LOCUS31781</name>
</gene>
<feature type="chain" id="PRO_5032721544" evidence="2">
    <location>
        <begin position="16"/>
        <end position="317"/>
    </location>
</feature>
<evidence type="ECO:0000256" key="2">
    <source>
        <dbReference type="SAM" id="SignalP"/>
    </source>
</evidence>
<dbReference type="GO" id="GO:0006629">
    <property type="term" value="P:lipid metabolic process"/>
    <property type="evidence" value="ECO:0007669"/>
    <property type="project" value="InterPro"/>
</dbReference>
<evidence type="ECO:0000256" key="1">
    <source>
        <dbReference type="SAM" id="MobiDB-lite"/>
    </source>
</evidence>
<dbReference type="EMBL" id="CAJNDS010002675">
    <property type="protein sequence ID" value="CAE7562651.1"/>
    <property type="molecule type" value="Genomic_DNA"/>
</dbReference>
<dbReference type="PANTHER" id="PTHR13593:SF113">
    <property type="entry name" value="SI:DKEY-266F7.9"/>
    <property type="match status" value="1"/>
</dbReference>
<evidence type="ECO:0000313" key="4">
    <source>
        <dbReference type="Proteomes" id="UP000604046"/>
    </source>
</evidence>
<sequence>MPRLLSLALLAVASADLDLANWMGQLAPILGDATLLDLSLPGTHDSMTYDLSDTLSDGYEGMSAATSAILHALTPGLAGRFIRKQGQTQGITITEMLEGGIRFIDFRVMYTVGPDRVAGGKDWYCLHGCESKRKAIAYLREVRSWMDAHPKEVVVLWASRHGNVALTGTAQYPGTTPAERQAFFKQVEDVFGELLMENVSLNETSIVDLQRRNKRLLWFASDYVESTRSSPRAADARSIDNQLKGGGYGREFVDFAKQGGSKLRDDRARNQFLLVSMSVGPPTPPSKMLRSWSSCRTSSEPTRNGRRSAQRPRKCRT</sequence>
<feature type="compositionally biased region" description="Polar residues" evidence="1">
    <location>
        <begin position="291"/>
        <end position="302"/>
    </location>
</feature>
<dbReference type="SUPFAM" id="SSF51695">
    <property type="entry name" value="PLC-like phosphodiesterases"/>
    <property type="match status" value="1"/>
</dbReference>
<dbReference type="InterPro" id="IPR051057">
    <property type="entry name" value="PI-PLC_domain"/>
</dbReference>
<protein>
    <submittedName>
        <fullName evidence="3">Plcxd1 protein</fullName>
    </submittedName>
</protein>
<dbReference type="Gene3D" id="3.20.20.190">
    <property type="entry name" value="Phosphatidylinositol (PI) phosphodiesterase"/>
    <property type="match status" value="1"/>
</dbReference>
<dbReference type="OrthoDB" id="433300at2759"/>
<name>A0A812UEU2_9DINO</name>
<dbReference type="GO" id="GO:0008081">
    <property type="term" value="F:phosphoric diester hydrolase activity"/>
    <property type="evidence" value="ECO:0007669"/>
    <property type="project" value="InterPro"/>
</dbReference>
<reference evidence="3" key="1">
    <citation type="submission" date="2021-02" db="EMBL/GenBank/DDBJ databases">
        <authorList>
            <person name="Dougan E. K."/>
            <person name="Rhodes N."/>
            <person name="Thang M."/>
            <person name="Chan C."/>
        </authorList>
    </citation>
    <scope>NUCLEOTIDE SEQUENCE</scope>
</reference>
<feature type="compositionally biased region" description="Basic residues" evidence="1">
    <location>
        <begin position="304"/>
        <end position="317"/>
    </location>
</feature>
<keyword evidence="2" id="KW-0732">Signal</keyword>
<evidence type="ECO:0000313" key="3">
    <source>
        <dbReference type="EMBL" id="CAE7562651.1"/>
    </source>
</evidence>
<dbReference type="AlphaFoldDB" id="A0A812UEU2"/>
<feature type="region of interest" description="Disordered" evidence="1">
    <location>
        <begin position="277"/>
        <end position="317"/>
    </location>
</feature>
<comment type="caution">
    <text evidence="3">The sequence shown here is derived from an EMBL/GenBank/DDBJ whole genome shotgun (WGS) entry which is preliminary data.</text>
</comment>